<evidence type="ECO:0000313" key="3">
    <source>
        <dbReference type="EMBL" id="GGL37796.1"/>
    </source>
</evidence>
<feature type="transmembrane region" description="Helical" evidence="1">
    <location>
        <begin position="40"/>
        <end position="62"/>
    </location>
</feature>
<dbReference type="InterPro" id="IPR058288">
    <property type="entry name" value="DUF7982"/>
</dbReference>
<organism evidence="3 4">
    <name type="scientific">Halarchaeum grantii</name>
    <dbReference type="NCBI Taxonomy" id="1193105"/>
    <lineage>
        <taxon>Archaea</taxon>
        <taxon>Methanobacteriati</taxon>
        <taxon>Methanobacteriota</taxon>
        <taxon>Stenosarchaea group</taxon>
        <taxon>Halobacteria</taxon>
        <taxon>Halobacteriales</taxon>
        <taxon>Halobacteriaceae</taxon>
    </lineage>
</organism>
<keyword evidence="4" id="KW-1185">Reference proteome</keyword>
<dbReference type="Proteomes" id="UP000628840">
    <property type="component" value="Unassembled WGS sequence"/>
</dbReference>
<comment type="caution">
    <text evidence="3">The sequence shown here is derived from an EMBL/GenBank/DDBJ whole genome shotgun (WGS) entry which is preliminary data.</text>
</comment>
<accession>A0A830FBI2</accession>
<keyword evidence="1" id="KW-0472">Membrane</keyword>
<feature type="transmembrane region" description="Helical" evidence="1">
    <location>
        <begin position="12"/>
        <end position="34"/>
    </location>
</feature>
<dbReference type="EMBL" id="BMPF01000003">
    <property type="protein sequence ID" value="GGL37796.1"/>
    <property type="molecule type" value="Genomic_DNA"/>
</dbReference>
<dbReference type="AlphaFoldDB" id="A0A830FBI2"/>
<name>A0A830FBI2_9EURY</name>
<reference evidence="3 4" key="1">
    <citation type="journal article" date="2019" name="Int. J. Syst. Evol. Microbiol.">
        <title>The Global Catalogue of Microorganisms (GCM) 10K type strain sequencing project: providing services to taxonomists for standard genome sequencing and annotation.</title>
        <authorList>
            <consortium name="The Broad Institute Genomics Platform"/>
            <consortium name="The Broad Institute Genome Sequencing Center for Infectious Disease"/>
            <person name="Wu L."/>
            <person name="Ma J."/>
        </authorList>
    </citation>
    <scope>NUCLEOTIDE SEQUENCE [LARGE SCALE GENOMIC DNA]</scope>
    <source>
        <strain evidence="3 4">JCM 19585</strain>
    </source>
</reference>
<keyword evidence="1" id="KW-1133">Transmembrane helix</keyword>
<dbReference type="RefSeq" id="WP_188883772.1">
    <property type="nucleotide sequence ID" value="NZ_BMPF01000003.1"/>
</dbReference>
<evidence type="ECO:0000256" key="1">
    <source>
        <dbReference type="SAM" id="Phobius"/>
    </source>
</evidence>
<evidence type="ECO:0000259" key="2">
    <source>
        <dbReference type="Pfam" id="PF25939"/>
    </source>
</evidence>
<dbReference type="OrthoDB" id="383641at2157"/>
<feature type="domain" description="DUF7982" evidence="2">
    <location>
        <begin position="42"/>
        <end position="223"/>
    </location>
</feature>
<keyword evidence="1" id="KW-0812">Transmembrane</keyword>
<proteinExistence type="predicted"/>
<protein>
    <recommendedName>
        <fullName evidence="2">DUF7982 domain-containing protein</fullName>
    </recommendedName>
</protein>
<dbReference type="Pfam" id="PF25939">
    <property type="entry name" value="DUF7982"/>
    <property type="match status" value="1"/>
</dbReference>
<sequence length="228" mass="22970">MNPERVRHRALPGALCVLVGVLLGTLGASLPAFVPWSPPVWGTLLLALGGVAAVAGVFDVFLSPGTAVPHAVAAALHDARAADVEARVDTDAVRRVYRPDGRLSLVAPDTALDGASGDDAAVTLEPVGAALIEHVPGIDGADDRAALVARLADAATGRFELADDVTPLAVTEARVRVAVADCLVGDPAAVDHPVASLFGVALAADADAPVAVDLSQADGTAVLTVRQV</sequence>
<evidence type="ECO:0000313" key="4">
    <source>
        <dbReference type="Proteomes" id="UP000628840"/>
    </source>
</evidence>
<gene>
    <name evidence="3" type="ORF">GCM10009037_21720</name>
</gene>